<feature type="region of interest" description="Disordered" evidence="1">
    <location>
        <begin position="87"/>
        <end position="168"/>
    </location>
</feature>
<sequence>MNQEELLGFLLNDGGNSQKKCVADEQVYSNWLKNGNDDHNASRERSQAAAAAAAASAQGAQKMPIDATQEDVDELLNGLEGIIGSADALSSKIKPKGKTKKARSKPKKENVQVDKQAILLEAENAGEESTQDANEASVSPDLERSKKKEKRKKTAKEPSYDELKDKLEITTRKSRLECKDLKKKMNRLERRNVELEQRLEELEIENQALIQINKRLSKDADHDEEASRDQKSKEKDRKRREKRTARRKEERKREKNIIPETIPSSINIDGQPIEF</sequence>
<evidence type="ECO:0000313" key="3">
    <source>
        <dbReference type="Proteomes" id="UP001162090"/>
    </source>
</evidence>
<feature type="compositionally biased region" description="Low complexity" evidence="1">
    <location>
        <begin position="47"/>
        <end position="61"/>
    </location>
</feature>
<protein>
    <recommendedName>
        <fullName evidence="4">YKL023W-like protein</fullName>
    </recommendedName>
</protein>
<reference evidence="2" key="1">
    <citation type="submission" date="2022-10" db="EMBL/GenBank/DDBJ databases">
        <authorList>
            <person name="Byrne P K."/>
        </authorList>
    </citation>
    <scope>NUCLEOTIDE SEQUENCE</scope>
    <source>
        <strain evidence="2">CBS7001</strain>
    </source>
</reference>
<evidence type="ECO:0008006" key="4">
    <source>
        <dbReference type="Google" id="ProtNLM"/>
    </source>
</evidence>
<dbReference type="Proteomes" id="UP001162090">
    <property type="component" value="Chromosome 11"/>
</dbReference>
<feature type="compositionally biased region" description="Basic and acidic residues" evidence="1">
    <location>
        <begin position="216"/>
        <end position="235"/>
    </location>
</feature>
<name>A0AA35J1F3_SACUV</name>
<feature type="compositionally biased region" description="Basic and acidic residues" evidence="1">
    <location>
        <begin position="155"/>
        <end position="168"/>
    </location>
</feature>
<feature type="region of interest" description="Disordered" evidence="1">
    <location>
        <begin position="33"/>
        <end position="68"/>
    </location>
</feature>
<gene>
    <name evidence="2" type="primary">SUVC11G1920</name>
    <name evidence="2" type="ORF">SUVC_11G1920</name>
</gene>
<feature type="region of interest" description="Disordered" evidence="1">
    <location>
        <begin position="215"/>
        <end position="275"/>
    </location>
</feature>
<dbReference type="AlphaFoldDB" id="A0AA35J1F3"/>
<feature type="compositionally biased region" description="Basic and acidic residues" evidence="1">
    <location>
        <begin position="35"/>
        <end position="46"/>
    </location>
</feature>
<dbReference type="EMBL" id="OX365922">
    <property type="protein sequence ID" value="CAI4045380.1"/>
    <property type="molecule type" value="Genomic_DNA"/>
</dbReference>
<feature type="compositionally biased region" description="Basic residues" evidence="1">
    <location>
        <begin position="236"/>
        <end position="246"/>
    </location>
</feature>
<evidence type="ECO:0000256" key="1">
    <source>
        <dbReference type="SAM" id="MobiDB-lite"/>
    </source>
</evidence>
<feature type="compositionally biased region" description="Basic and acidic residues" evidence="1">
    <location>
        <begin position="247"/>
        <end position="257"/>
    </location>
</feature>
<evidence type="ECO:0000313" key="2">
    <source>
        <dbReference type="EMBL" id="CAI4045380.1"/>
    </source>
</evidence>
<feature type="compositionally biased region" description="Basic residues" evidence="1">
    <location>
        <begin position="93"/>
        <end position="106"/>
    </location>
</feature>
<organism evidence="2 3">
    <name type="scientific">Saccharomyces uvarum</name>
    <name type="common">Yeast</name>
    <name type="synonym">Saccharomyces bayanus var. uvarum</name>
    <dbReference type="NCBI Taxonomy" id="230603"/>
    <lineage>
        <taxon>Eukaryota</taxon>
        <taxon>Fungi</taxon>
        <taxon>Dikarya</taxon>
        <taxon>Ascomycota</taxon>
        <taxon>Saccharomycotina</taxon>
        <taxon>Saccharomycetes</taxon>
        <taxon>Saccharomycetales</taxon>
        <taxon>Saccharomycetaceae</taxon>
        <taxon>Saccharomyces</taxon>
    </lineage>
</organism>
<proteinExistence type="predicted"/>
<accession>A0AA35J1F3</accession>